<dbReference type="HOGENOM" id="CLU_1694987_0_0_1"/>
<accession>C6H7G7</accession>
<organism evidence="1 2">
    <name type="scientific">Ajellomyces capsulatus (strain H143)</name>
    <name type="common">Darling's disease fungus</name>
    <name type="synonym">Histoplasma capsulatum</name>
    <dbReference type="NCBI Taxonomy" id="544712"/>
    <lineage>
        <taxon>Eukaryota</taxon>
        <taxon>Fungi</taxon>
        <taxon>Dikarya</taxon>
        <taxon>Ascomycota</taxon>
        <taxon>Pezizomycotina</taxon>
        <taxon>Eurotiomycetes</taxon>
        <taxon>Eurotiomycetidae</taxon>
        <taxon>Onygenales</taxon>
        <taxon>Ajellomycetaceae</taxon>
        <taxon>Histoplasma</taxon>
    </lineage>
</organism>
<evidence type="ECO:0000313" key="2">
    <source>
        <dbReference type="Proteomes" id="UP000002624"/>
    </source>
</evidence>
<reference evidence="2" key="1">
    <citation type="submission" date="2009-05" db="EMBL/GenBank/DDBJ databases">
        <title>The genome sequence of Ajellomyces capsulatus strain H143.</title>
        <authorList>
            <person name="Champion M."/>
            <person name="Cuomo C.A."/>
            <person name="Ma L.-J."/>
            <person name="Henn M.R."/>
            <person name="Sil A."/>
            <person name="Goldman B."/>
            <person name="Young S.K."/>
            <person name="Kodira C.D."/>
            <person name="Zeng Q."/>
            <person name="Koehrsen M."/>
            <person name="Alvarado L."/>
            <person name="Berlin A.M."/>
            <person name="Borenstein D."/>
            <person name="Chen Z."/>
            <person name="Engels R."/>
            <person name="Freedman E."/>
            <person name="Gellesch M."/>
            <person name="Goldberg J."/>
            <person name="Griggs A."/>
            <person name="Gujja S."/>
            <person name="Heiman D.I."/>
            <person name="Hepburn T.A."/>
            <person name="Howarth C."/>
            <person name="Jen D."/>
            <person name="Larson L."/>
            <person name="Lewis B."/>
            <person name="Mehta T."/>
            <person name="Park D."/>
            <person name="Pearson M."/>
            <person name="Roberts A."/>
            <person name="Saif S."/>
            <person name="Shea T.D."/>
            <person name="Shenoy N."/>
            <person name="Sisk P."/>
            <person name="Stolte C."/>
            <person name="Sykes S."/>
            <person name="Walk T."/>
            <person name="White J."/>
            <person name="Yandava C."/>
            <person name="Klein B."/>
            <person name="McEwen J.G."/>
            <person name="Puccia R."/>
            <person name="Goldman G.H."/>
            <person name="Felipe M.S."/>
            <person name="Nino-Vega G."/>
            <person name="San-Blas G."/>
            <person name="Taylor J.W."/>
            <person name="Mendoza L."/>
            <person name="Galagan J.E."/>
            <person name="Nusbaum C."/>
            <person name="Birren B.W."/>
        </authorList>
    </citation>
    <scope>NUCLEOTIDE SEQUENCE [LARGE SCALE GENOMIC DNA]</scope>
    <source>
        <strain evidence="2">H143</strain>
    </source>
</reference>
<dbReference type="VEuPathDB" id="FungiDB:HCDG_02368"/>
<gene>
    <name evidence="1" type="ORF">HCDG_02368</name>
</gene>
<name>C6H7G7_AJECH</name>
<proteinExistence type="predicted"/>
<dbReference type="EMBL" id="GG692420">
    <property type="protein sequence ID" value="EER44338.1"/>
    <property type="molecule type" value="Genomic_DNA"/>
</dbReference>
<dbReference type="AlphaFoldDB" id="C6H7G7"/>
<evidence type="ECO:0000313" key="1">
    <source>
        <dbReference type="EMBL" id="EER44338.1"/>
    </source>
</evidence>
<dbReference type="OMA" id="QNRAWAV"/>
<dbReference type="Proteomes" id="UP000002624">
    <property type="component" value="Unassembled WGS sequence"/>
</dbReference>
<protein>
    <submittedName>
        <fullName evidence="1">Uncharacterized protein</fullName>
    </submittedName>
</protein>
<sequence length="171" mass="18982">MGCQNRAWAVGGDTVTFMITNPESCFLAETAIEHATSPDPIQLTPGIELTRPRQRTRINSGGDNGRLTMSLLLQPTYSLRMRCTVPLILPSPRNTLLLWDHQAATARWAVARQTAPSLAGPLAGAASLPTRTARFVQDDRLRRWLPQLPAADQTVLWRKVIHLTWLLVGRP</sequence>